<keyword evidence="2" id="KW-0472">Membrane</keyword>
<keyword evidence="1" id="KW-0732">Signal</keyword>
<dbReference type="InterPro" id="IPR050570">
    <property type="entry name" value="Cell_wall_metabolism_enzyme"/>
</dbReference>
<sequence>MKTLNNNQILYISNDLKSKGLSVGFRSEVLDHLCCMMEEKLESGLSFSEAYQECLAAFGEQGFEELKLKSPITKKKEKTIMQQLLTSTIAASIFIFIFNTSVADKPSMHPINNEAVVTSSFGMRFDPISKKKKHHQGIDFRSELGTPIKASGDGEIIFAESDGRYGNKIIIKHDEEYQSTYSHLDEIKVSAGDLIKKGDIIGTVGMTGASTGPHLHYEVLKNGKPVDPASFITE</sequence>
<keyword evidence="2" id="KW-1133">Transmembrane helix</keyword>
<feature type="transmembrane region" description="Helical" evidence="2">
    <location>
        <begin position="84"/>
        <end position="103"/>
    </location>
</feature>
<feature type="domain" description="M23ase beta-sheet core" evidence="3">
    <location>
        <begin position="134"/>
        <end position="228"/>
    </location>
</feature>
<name>A0ABT3CWT9_9BACT</name>
<organism evidence="4 5">
    <name type="scientific">Reichenbachiella ulvae</name>
    <dbReference type="NCBI Taxonomy" id="2980104"/>
    <lineage>
        <taxon>Bacteria</taxon>
        <taxon>Pseudomonadati</taxon>
        <taxon>Bacteroidota</taxon>
        <taxon>Cytophagia</taxon>
        <taxon>Cytophagales</taxon>
        <taxon>Reichenbachiellaceae</taxon>
        <taxon>Reichenbachiella</taxon>
    </lineage>
</organism>
<keyword evidence="5" id="KW-1185">Reference proteome</keyword>
<gene>
    <name evidence="4" type="ORF">N7U62_13410</name>
</gene>
<keyword evidence="2" id="KW-0812">Transmembrane</keyword>
<evidence type="ECO:0000256" key="2">
    <source>
        <dbReference type="SAM" id="Phobius"/>
    </source>
</evidence>
<dbReference type="InterPro" id="IPR016047">
    <property type="entry name" value="M23ase_b-sheet_dom"/>
</dbReference>
<dbReference type="Pfam" id="PF01551">
    <property type="entry name" value="Peptidase_M23"/>
    <property type="match status" value="1"/>
</dbReference>
<comment type="caution">
    <text evidence="4">The sequence shown here is derived from an EMBL/GenBank/DDBJ whole genome shotgun (WGS) entry which is preliminary data.</text>
</comment>
<evidence type="ECO:0000313" key="4">
    <source>
        <dbReference type="EMBL" id="MCV9387673.1"/>
    </source>
</evidence>
<dbReference type="InterPro" id="IPR011055">
    <property type="entry name" value="Dup_hybrid_motif"/>
</dbReference>
<dbReference type="CDD" id="cd12797">
    <property type="entry name" value="M23_peptidase"/>
    <property type="match status" value="1"/>
</dbReference>
<dbReference type="Proteomes" id="UP001300692">
    <property type="component" value="Unassembled WGS sequence"/>
</dbReference>
<evidence type="ECO:0000256" key="1">
    <source>
        <dbReference type="ARBA" id="ARBA00022729"/>
    </source>
</evidence>
<reference evidence="4 5" key="1">
    <citation type="submission" date="2022-10" db="EMBL/GenBank/DDBJ databases">
        <title>Comparative genomics and taxonomic characterization of three novel marine species of genus Reichenbachiella exhibiting antioxidant and polysaccharide degradation activities.</title>
        <authorList>
            <person name="Muhammad N."/>
            <person name="Lee Y.-J."/>
            <person name="Ko J."/>
            <person name="Kim S.-G."/>
        </authorList>
    </citation>
    <scope>NUCLEOTIDE SEQUENCE [LARGE SCALE GENOMIC DNA]</scope>
    <source>
        <strain evidence="4 5">ABR2-5</strain>
    </source>
</reference>
<evidence type="ECO:0000259" key="3">
    <source>
        <dbReference type="Pfam" id="PF01551"/>
    </source>
</evidence>
<protein>
    <submittedName>
        <fullName evidence="4">M23 family metallopeptidase</fullName>
    </submittedName>
</protein>
<proteinExistence type="predicted"/>
<dbReference type="RefSeq" id="WP_264138493.1">
    <property type="nucleotide sequence ID" value="NZ_JAOYOD010000001.1"/>
</dbReference>
<dbReference type="PANTHER" id="PTHR21666">
    <property type="entry name" value="PEPTIDASE-RELATED"/>
    <property type="match status" value="1"/>
</dbReference>
<accession>A0ABT3CWT9</accession>
<dbReference type="SUPFAM" id="SSF51261">
    <property type="entry name" value="Duplicated hybrid motif"/>
    <property type="match status" value="1"/>
</dbReference>
<dbReference type="PANTHER" id="PTHR21666:SF289">
    <property type="entry name" value="L-ALA--D-GLU ENDOPEPTIDASE"/>
    <property type="match status" value="1"/>
</dbReference>
<dbReference type="Gene3D" id="2.70.70.10">
    <property type="entry name" value="Glucose Permease (Domain IIA)"/>
    <property type="match status" value="1"/>
</dbReference>
<evidence type="ECO:0000313" key="5">
    <source>
        <dbReference type="Proteomes" id="UP001300692"/>
    </source>
</evidence>
<dbReference type="EMBL" id="JAOYOD010000001">
    <property type="protein sequence ID" value="MCV9387673.1"/>
    <property type="molecule type" value="Genomic_DNA"/>
</dbReference>